<sequence length="84" mass="9383">MASALLYEASIALDDYATASNPRRYISKGIAPARGPASLNLSTYRDHAWSKGEHPKFTDFRTHWNNAVWRARSSIVAFVDDIGK</sequence>
<dbReference type="EMBL" id="SDOX01000006">
    <property type="protein sequence ID" value="TFJ87282.1"/>
    <property type="molecule type" value="Genomic_DNA"/>
</dbReference>
<reference evidence="1 2" key="1">
    <citation type="submission" date="2019-01" db="EMBL/GenBank/DDBJ databases">
        <title>Nuclear Genome Assembly of the Microalgal Biofuel strain Nannochloropsis salina CCMP1776.</title>
        <authorList>
            <person name="Hovde B."/>
        </authorList>
    </citation>
    <scope>NUCLEOTIDE SEQUENCE [LARGE SCALE GENOMIC DNA]</scope>
    <source>
        <strain evidence="1 2">CCMP1776</strain>
    </source>
</reference>
<accession>A0A4D9D6U0</accession>
<evidence type="ECO:0000313" key="1">
    <source>
        <dbReference type="EMBL" id="TFJ87282.1"/>
    </source>
</evidence>
<organism evidence="1 2">
    <name type="scientific">Nannochloropsis salina CCMP1776</name>
    <dbReference type="NCBI Taxonomy" id="1027361"/>
    <lineage>
        <taxon>Eukaryota</taxon>
        <taxon>Sar</taxon>
        <taxon>Stramenopiles</taxon>
        <taxon>Ochrophyta</taxon>
        <taxon>Eustigmatophyceae</taxon>
        <taxon>Eustigmatales</taxon>
        <taxon>Monodopsidaceae</taxon>
        <taxon>Microchloropsis</taxon>
        <taxon>Microchloropsis salina</taxon>
    </lineage>
</organism>
<evidence type="ECO:0000313" key="2">
    <source>
        <dbReference type="Proteomes" id="UP000355283"/>
    </source>
</evidence>
<dbReference type="AlphaFoldDB" id="A0A4D9D6U0"/>
<comment type="caution">
    <text evidence="1">The sequence shown here is derived from an EMBL/GenBank/DDBJ whole genome shotgun (WGS) entry which is preliminary data.</text>
</comment>
<dbReference type="Proteomes" id="UP000355283">
    <property type="component" value="Unassembled WGS sequence"/>
</dbReference>
<proteinExistence type="predicted"/>
<name>A0A4D9D6U0_9STRA</name>
<protein>
    <submittedName>
        <fullName evidence="1">Uncharacterized protein</fullName>
    </submittedName>
</protein>
<keyword evidence="2" id="KW-1185">Reference proteome</keyword>
<gene>
    <name evidence="1" type="ORF">NSK_001614</name>
</gene>